<dbReference type="InterPro" id="IPR011042">
    <property type="entry name" value="6-blade_b-propeller_TolB-like"/>
</dbReference>
<dbReference type="SUPFAM" id="SSF82171">
    <property type="entry name" value="DPP6 N-terminal domain-like"/>
    <property type="match status" value="1"/>
</dbReference>
<keyword evidence="3" id="KW-1185">Reference proteome</keyword>
<evidence type="ECO:0000256" key="1">
    <source>
        <dbReference type="SAM" id="MobiDB-lite"/>
    </source>
</evidence>
<accession>A0A975L945</accession>
<dbReference type="Gene3D" id="2.120.10.30">
    <property type="entry name" value="TolB, C-terminal domain"/>
    <property type="match status" value="1"/>
</dbReference>
<evidence type="ECO:0000313" key="2">
    <source>
        <dbReference type="EMBL" id="QVJ00871.1"/>
    </source>
</evidence>
<feature type="region of interest" description="Disordered" evidence="1">
    <location>
        <begin position="248"/>
        <end position="267"/>
    </location>
</feature>
<gene>
    <name evidence="2" type="ORF">KGD82_21090</name>
</gene>
<dbReference type="EMBL" id="CP074402">
    <property type="protein sequence ID" value="QVJ00871.1"/>
    <property type="molecule type" value="Genomic_DNA"/>
</dbReference>
<proteinExistence type="predicted"/>
<dbReference type="AlphaFoldDB" id="A0A975L945"/>
<name>A0A975L945_9ACTN</name>
<sequence length="310" mass="33435">METDTLTLPEMCTGEPGIYIPDRGMVLATFQEVVNGNTIPGFGVLDEHGTFTALSPEQEVSDFATPIEYLHSVADPEGDRILFVEDNGEDTLSIQAMDLENGEITDIGNCPKLQCQNLTVIPGLDAAVMGNLPYNDLLPVLGGSAIIASTGSGNMHFIDLGEHANDDVINLDEVFDTREILGSDPGPDSPPNVVVEGRGPITAIDDNSVVFEDNVLTVWEFTETTFTDYEAEHSDTLQYERPALPATATLVPEGPRENSDPNVSPDGTEVIFLSNPQTGGSSWYRVPVDGSSEPEEFPEFPSNVTVLSWT</sequence>
<dbReference type="KEGG" id="nec:KGD82_21090"/>
<reference evidence="2" key="1">
    <citation type="submission" date="2021-05" db="EMBL/GenBank/DDBJ databases">
        <authorList>
            <person name="Kaiqin L."/>
            <person name="Jian G."/>
        </authorList>
    </citation>
    <scope>NUCLEOTIDE SEQUENCE</scope>
    <source>
        <strain evidence="2">HDS5</strain>
    </source>
</reference>
<evidence type="ECO:0000313" key="3">
    <source>
        <dbReference type="Proteomes" id="UP000682416"/>
    </source>
</evidence>
<dbReference type="Proteomes" id="UP000682416">
    <property type="component" value="Chromosome"/>
</dbReference>
<protein>
    <submittedName>
        <fullName evidence="2">Uncharacterized protein</fullName>
    </submittedName>
</protein>
<organism evidence="2 3">
    <name type="scientific">Nocardiopsis eucommiae</name>
    <dbReference type="NCBI Taxonomy" id="2831970"/>
    <lineage>
        <taxon>Bacteria</taxon>
        <taxon>Bacillati</taxon>
        <taxon>Actinomycetota</taxon>
        <taxon>Actinomycetes</taxon>
        <taxon>Streptosporangiales</taxon>
        <taxon>Nocardiopsidaceae</taxon>
        <taxon>Nocardiopsis</taxon>
    </lineage>
</organism>